<proteinExistence type="predicted"/>
<reference evidence="2" key="1">
    <citation type="submission" date="2022-12" db="EMBL/GenBank/DDBJ databases">
        <authorList>
            <person name="Alioto T."/>
            <person name="Alioto T."/>
            <person name="Gomez Garrido J."/>
        </authorList>
    </citation>
    <scope>NUCLEOTIDE SEQUENCE</scope>
</reference>
<name>A0AA35L6R4_9SAUR</name>
<dbReference type="AlphaFoldDB" id="A0AA35L6R4"/>
<sequence length="213" mass="23924">MEKPLLEVVVGSTEEDLCQKRPASEEEQPVYKRLRMDSPVHPVESEASLPPEKTSTPACPTAPPPACSTAPPLSTHLCKKPSRRAAYHPFDFTSDELDPAYEWPRESSSARQSGVDVIPLLRSTLGQFPLGLRLDKLEALVWKEHKVKLWKLCLERGYSDSLKFLEVLPGIRLKPSGKGTFRCLVLLDPVEKWCGEADRGSDRETWHQIPSQL</sequence>
<protein>
    <submittedName>
        <fullName evidence="2">Uncharacterized protein</fullName>
    </submittedName>
</protein>
<organism evidence="2 3">
    <name type="scientific">Podarcis lilfordi</name>
    <name type="common">Lilford's wall lizard</name>
    <dbReference type="NCBI Taxonomy" id="74358"/>
    <lineage>
        <taxon>Eukaryota</taxon>
        <taxon>Metazoa</taxon>
        <taxon>Chordata</taxon>
        <taxon>Craniata</taxon>
        <taxon>Vertebrata</taxon>
        <taxon>Euteleostomi</taxon>
        <taxon>Lepidosauria</taxon>
        <taxon>Squamata</taxon>
        <taxon>Bifurcata</taxon>
        <taxon>Unidentata</taxon>
        <taxon>Episquamata</taxon>
        <taxon>Laterata</taxon>
        <taxon>Lacertibaenia</taxon>
        <taxon>Lacertidae</taxon>
        <taxon>Podarcis</taxon>
    </lineage>
</organism>
<evidence type="ECO:0000313" key="2">
    <source>
        <dbReference type="EMBL" id="CAI5790817.1"/>
    </source>
</evidence>
<dbReference type="Proteomes" id="UP001178461">
    <property type="component" value="Chromosome 13"/>
</dbReference>
<keyword evidence="3" id="KW-1185">Reference proteome</keyword>
<dbReference type="EMBL" id="OX395138">
    <property type="protein sequence ID" value="CAI5790817.1"/>
    <property type="molecule type" value="Genomic_DNA"/>
</dbReference>
<evidence type="ECO:0000313" key="3">
    <source>
        <dbReference type="Proteomes" id="UP001178461"/>
    </source>
</evidence>
<feature type="region of interest" description="Disordered" evidence="1">
    <location>
        <begin position="1"/>
        <end position="71"/>
    </location>
</feature>
<accession>A0AA35L6R4</accession>
<evidence type="ECO:0000256" key="1">
    <source>
        <dbReference type="SAM" id="MobiDB-lite"/>
    </source>
</evidence>
<gene>
    <name evidence="2" type="ORF">PODLI_1B032135</name>
</gene>